<dbReference type="Gene3D" id="3.40.50.300">
    <property type="entry name" value="P-loop containing nucleotide triphosphate hydrolases"/>
    <property type="match status" value="2"/>
</dbReference>
<name>A0A0N4U7G9_DRAME</name>
<dbReference type="Pfam" id="PF09416">
    <property type="entry name" value="UPF1_Zn_bind"/>
    <property type="match status" value="1"/>
</dbReference>
<dbReference type="Gene3D" id="2.40.30.230">
    <property type="match status" value="1"/>
</dbReference>
<evidence type="ECO:0000256" key="10">
    <source>
        <dbReference type="ARBA" id="ARBA00022833"/>
    </source>
</evidence>
<evidence type="ECO:0000313" key="16">
    <source>
        <dbReference type="WBParaSite" id="DME_0000293001-mRNA-1"/>
    </source>
</evidence>
<keyword evidence="7 12" id="KW-0863">Zinc-finger</keyword>
<dbReference type="InterPro" id="IPR027417">
    <property type="entry name" value="P-loop_NTPase"/>
</dbReference>
<dbReference type="GO" id="GO:0003677">
    <property type="term" value="F:DNA binding"/>
    <property type="evidence" value="ECO:0007669"/>
    <property type="project" value="InterPro"/>
</dbReference>
<feature type="transmembrane region" description="Helical" evidence="13">
    <location>
        <begin position="6"/>
        <end position="26"/>
    </location>
</feature>
<dbReference type="InterPro" id="IPR045055">
    <property type="entry name" value="DNA2/NAM7-like"/>
</dbReference>
<evidence type="ECO:0000256" key="13">
    <source>
        <dbReference type="SAM" id="Phobius"/>
    </source>
</evidence>
<dbReference type="GO" id="GO:0000184">
    <property type="term" value="P:nuclear-transcribed mRNA catabolic process, nonsense-mediated decay"/>
    <property type="evidence" value="ECO:0007669"/>
    <property type="project" value="InterPro"/>
</dbReference>
<evidence type="ECO:0000256" key="3">
    <source>
        <dbReference type="ARBA" id="ARBA00012551"/>
    </source>
</evidence>
<dbReference type="EC" id="3.6.4.12" evidence="3"/>
<dbReference type="PROSITE" id="PS51997">
    <property type="entry name" value="UPF1_CH_RICH"/>
    <property type="match status" value="1"/>
</dbReference>
<comment type="subcellular location">
    <subcellularLocation>
        <location evidence="1">Cytoplasm</location>
    </subcellularLocation>
</comment>
<dbReference type="PANTHER" id="PTHR10887:SF364">
    <property type="entry name" value="REGULATOR OF NONSENSE TRANSCRIPTS 1"/>
    <property type="match status" value="1"/>
</dbReference>
<evidence type="ECO:0000256" key="7">
    <source>
        <dbReference type="ARBA" id="ARBA00022771"/>
    </source>
</evidence>
<keyword evidence="6" id="KW-0547">Nucleotide-binding</keyword>
<dbReference type="SMART" id="SM00382">
    <property type="entry name" value="AAA"/>
    <property type="match status" value="1"/>
</dbReference>
<dbReference type="Gene3D" id="6.10.140.1240">
    <property type="match status" value="1"/>
</dbReference>
<keyword evidence="13" id="KW-1133">Transmembrane helix</keyword>
<sequence>MSILKLIQGTIYCFTSFLVQFIIIWFKGSIRKAKQTFSSLHDSIDLFLIMDDILDEDFGTGSLSLNFIDTTDSDAALLQGATQDSQFEFDQQPFTISSQGWDSSIANALDGTQELTFVDDEDALSSNTNNLPAHACRYCGIHDPASVAHCGTCDKWFCNGRGSTAGSHIVNHLVRSQHKEVFLHKEGALGDTLLECYQCGLRNIFVLGYVPAKADTVVVVLCRTPCANQAVLKDYNWQVDEWKPLIHDRQLLSWLVKVPSSQEQLRARQITAAQINRLEELWKENPKAVMEDLEKPGMDEEPVQVQLRYEDAYQYCRIFSPLVHAEAEYDRKAKESQTQSVGHVRWDIGLNKKLQAFFHLPKFSEGNMKLMLGDELRLKHQQTIEGEWSCVGCVIKVPDNRNDEVGIELRSKIGNVPTDTRTNFTCEFVWNSASFDRMQMALRRLGEDNDCVSQYIYHKLLGHEIEDVVFKVQLPKRFSAPGLPDLNHSQVQAVKTVLQRPLSLIQGPPGTGKTVTSATIVYHLVRQTNGQVLVCAPSNIAVDQLTEKIHRTGLKVIRLCAKNRETLDSPVAFLALHNQLKALQGAAELHKLQQLKEEMGELSAADERRFVALRTAKERQLLAAADVICCTCISAADSRLSHMRIKCVLIDESTQATEPEVMVAVVRGVKQLVLVGDHCQLGPVIMCKKAAKAGLSKSLFERLLDLGSRPIRLQVQYRMHPALSAFPSNVFYEGSLQNGVTEGERVLTGIDWQWPVPDKPLMFWSCCGQEELSSSGTSYLNRTEAANVEKIATRFLKGGLRPEQIGIITTYEGQRSYIVQFMQNQGSLHSKLYTEIEVANVDAFQGREKDIIIVTCVRSNEHQGIGFLNDYRRLNVALTRAKYGIIIVGNAKVLSRHPMWNYLLVMYKEKGCLVEGPFNNLKPSTITLYKPKSVPSVGAVSSFLFGNMNRLQRTVIPKESIMPGPLYDRARSCARRDLRMLQDPLSTVSVDRLRPQPGATIPFPVQMFMQPPPTSNTHYYQSHTNHQEMKKLINYGSDEE</sequence>
<dbReference type="GO" id="GO:0003724">
    <property type="term" value="F:RNA helicase activity"/>
    <property type="evidence" value="ECO:0007669"/>
    <property type="project" value="InterPro"/>
</dbReference>
<evidence type="ECO:0000256" key="12">
    <source>
        <dbReference type="PROSITE-ProRule" id="PRU01341"/>
    </source>
</evidence>
<evidence type="ECO:0000313" key="15">
    <source>
        <dbReference type="Proteomes" id="UP000038040"/>
    </source>
</evidence>
<feature type="region of interest" description="C4" evidence="12">
    <location>
        <begin position="196"/>
        <end position="226"/>
    </location>
</feature>
<dbReference type="PANTHER" id="PTHR10887">
    <property type="entry name" value="DNA2/NAM7 HELICASE FAMILY"/>
    <property type="match status" value="1"/>
</dbReference>
<evidence type="ECO:0000256" key="2">
    <source>
        <dbReference type="ARBA" id="ARBA00007913"/>
    </source>
</evidence>
<dbReference type="GO" id="GO:0005737">
    <property type="term" value="C:cytoplasm"/>
    <property type="evidence" value="ECO:0007669"/>
    <property type="project" value="UniProtKB-SubCell"/>
</dbReference>
<dbReference type="SUPFAM" id="SSF52540">
    <property type="entry name" value="P-loop containing nucleoside triphosphate hydrolases"/>
    <property type="match status" value="1"/>
</dbReference>
<dbReference type="InterPro" id="IPR041677">
    <property type="entry name" value="DNA2/NAM7_AAA_11"/>
</dbReference>
<dbReference type="GO" id="GO:0005524">
    <property type="term" value="F:ATP binding"/>
    <property type="evidence" value="ECO:0007669"/>
    <property type="project" value="UniProtKB-KW"/>
</dbReference>
<feature type="domain" description="Upf1" evidence="14">
    <location>
        <begin position="128"/>
        <end position="285"/>
    </location>
</feature>
<dbReference type="CDD" id="cd18039">
    <property type="entry name" value="DEXXQc_UPF1"/>
    <property type="match status" value="1"/>
</dbReference>
<evidence type="ECO:0000256" key="5">
    <source>
        <dbReference type="ARBA" id="ARBA00022723"/>
    </source>
</evidence>
<comment type="similarity">
    <text evidence="2">Belongs to the DNA2/NAM7 helicase family.</text>
</comment>
<evidence type="ECO:0000259" key="14">
    <source>
        <dbReference type="PROSITE" id="PS51997"/>
    </source>
</evidence>
<dbReference type="InterPro" id="IPR047187">
    <property type="entry name" value="SF1_C_Upf1"/>
</dbReference>
<evidence type="ECO:0000256" key="4">
    <source>
        <dbReference type="ARBA" id="ARBA00022490"/>
    </source>
</evidence>
<dbReference type="InterPro" id="IPR006935">
    <property type="entry name" value="Helicase/UvrB_N"/>
</dbReference>
<dbReference type="Proteomes" id="UP000038040">
    <property type="component" value="Unplaced"/>
</dbReference>
<dbReference type="InterPro" id="IPR041679">
    <property type="entry name" value="DNA2/NAM7-like_C"/>
</dbReference>
<dbReference type="Pfam" id="PF13086">
    <property type="entry name" value="AAA_11"/>
    <property type="match status" value="1"/>
</dbReference>
<evidence type="ECO:0000256" key="1">
    <source>
        <dbReference type="ARBA" id="ARBA00004496"/>
    </source>
</evidence>
<accession>A0A0N4U7G9</accession>
<dbReference type="InterPro" id="IPR040812">
    <property type="entry name" value="UPF1_1B_dom"/>
</dbReference>
<keyword evidence="13" id="KW-0472">Membrane</keyword>
<keyword evidence="13" id="KW-0812">Transmembrane</keyword>
<keyword evidence="5 12" id="KW-0479">Metal-binding</keyword>
<organism evidence="15 16">
    <name type="scientific">Dracunculus medinensis</name>
    <name type="common">Guinea worm</name>
    <dbReference type="NCBI Taxonomy" id="318479"/>
    <lineage>
        <taxon>Eukaryota</taxon>
        <taxon>Metazoa</taxon>
        <taxon>Ecdysozoa</taxon>
        <taxon>Nematoda</taxon>
        <taxon>Chromadorea</taxon>
        <taxon>Rhabditida</taxon>
        <taxon>Spirurina</taxon>
        <taxon>Dracunculoidea</taxon>
        <taxon>Dracunculidae</taxon>
        <taxon>Dracunculus</taxon>
    </lineage>
</organism>
<protein>
    <recommendedName>
        <fullName evidence="3">DNA helicase</fullName>
        <ecNumber evidence="3">3.6.4.12</ecNumber>
    </recommendedName>
</protein>
<dbReference type="Pfam" id="PF04851">
    <property type="entry name" value="ResIII"/>
    <property type="match status" value="1"/>
</dbReference>
<dbReference type="CDD" id="cd18808">
    <property type="entry name" value="SF1_C_Upf1"/>
    <property type="match status" value="1"/>
</dbReference>
<dbReference type="GO" id="GO:0003723">
    <property type="term" value="F:RNA binding"/>
    <property type="evidence" value="ECO:0007669"/>
    <property type="project" value="InterPro"/>
</dbReference>
<dbReference type="GO" id="GO:0008270">
    <property type="term" value="F:zinc ion binding"/>
    <property type="evidence" value="ECO:0007669"/>
    <property type="project" value="UniProtKB-UniRule"/>
</dbReference>
<dbReference type="GO" id="GO:0003678">
    <property type="term" value="F:DNA helicase activity"/>
    <property type="evidence" value="ECO:0007669"/>
    <property type="project" value="UniProtKB-EC"/>
</dbReference>
<feature type="region of interest" description="C3H" evidence="12">
    <location>
        <begin position="136"/>
        <end position="168"/>
    </location>
</feature>
<keyword evidence="4" id="KW-0963">Cytoplasm</keyword>
<feature type="region of interest" description="CC/SHH/C" evidence="12">
    <location>
        <begin position="150"/>
        <end position="178"/>
    </location>
</feature>
<proteinExistence type="inferred from homology"/>
<dbReference type="WBParaSite" id="DME_0000293001-mRNA-1">
    <property type="protein sequence ID" value="DME_0000293001-mRNA-1"/>
    <property type="gene ID" value="DME_0000293001"/>
</dbReference>
<keyword evidence="8" id="KW-0378">Hydrolase</keyword>
<evidence type="ECO:0000256" key="9">
    <source>
        <dbReference type="ARBA" id="ARBA00022806"/>
    </source>
</evidence>
<dbReference type="Pfam" id="PF18141">
    <property type="entry name" value="UPF1_1B_dom"/>
    <property type="match status" value="1"/>
</dbReference>
<keyword evidence="11" id="KW-0067">ATP-binding</keyword>
<evidence type="ECO:0000256" key="6">
    <source>
        <dbReference type="ARBA" id="ARBA00022741"/>
    </source>
</evidence>
<reference evidence="16" key="1">
    <citation type="submission" date="2017-02" db="UniProtKB">
        <authorList>
            <consortium name="WormBaseParasite"/>
        </authorList>
    </citation>
    <scope>IDENTIFICATION</scope>
</reference>
<dbReference type="FunFam" id="3.40.50.300:FF:000097">
    <property type="entry name" value="Regulator of nonsense transcripts 1"/>
    <property type="match status" value="1"/>
</dbReference>
<dbReference type="InterPro" id="IPR018999">
    <property type="entry name" value="UPF1_CH/ZBD"/>
</dbReference>
<evidence type="ECO:0000256" key="8">
    <source>
        <dbReference type="ARBA" id="ARBA00022801"/>
    </source>
</evidence>
<dbReference type="CDD" id="cd21407">
    <property type="entry name" value="1B_UPF1-like"/>
    <property type="match status" value="1"/>
</dbReference>
<keyword evidence="10 12" id="KW-0862">Zinc</keyword>
<dbReference type="InterPro" id="IPR003593">
    <property type="entry name" value="AAA+_ATPase"/>
</dbReference>
<dbReference type="GO" id="GO:0016787">
    <property type="term" value="F:hydrolase activity"/>
    <property type="evidence" value="ECO:0007669"/>
    <property type="project" value="UniProtKB-KW"/>
</dbReference>
<dbReference type="Pfam" id="PF13087">
    <property type="entry name" value="AAA_12"/>
    <property type="match status" value="1"/>
</dbReference>
<evidence type="ECO:0000256" key="11">
    <source>
        <dbReference type="ARBA" id="ARBA00022840"/>
    </source>
</evidence>
<keyword evidence="9" id="KW-0347">Helicase</keyword>
<dbReference type="AlphaFoldDB" id="A0A0N4U7G9"/>
<dbReference type="CDD" id="cd21400">
    <property type="entry name" value="ZBD_UPF1-like"/>
    <property type="match status" value="1"/>
</dbReference>